<gene>
    <name evidence="8" type="ORF">IAA22_01790</name>
</gene>
<evidence type="ECO:0000256" key="4">
    <source>
        <dbReference type="ARBA" id="ARBA00022759"/>
    </source>
</evidence>
<dbReference type="Proteomes" id="UP000824029">
    <property type="component" value="Unassembled WGS sequence"/>
</dbReference>
<reference evidence="8" key="1">
    <citation type="journal article" date="2021" name="PeerJ">
        <title>Extensive microbial diversity within the chicken gut microbiome revealed by metagenomics and culture.</title>
        <authorList>
            <person name="Gilroy R."/>
            <person name="Ravi A."/>
            <person name="Getino M."/>
            <person name="Pursley I."/>
            <person name="Horton D.L."/>
            <person name="Alikhan N.F."/>
            <person name="Baker D."/>
            <person name="Gharbi K."/>
            <person name="Hall N."/>
            <person name="Watson M."/>
            <person name="Adriaenssens E.M."/>
            <person name="Foster-Nyarko E."/>
            <person name="Jarju S."/>
            <person name="Secka A."/>
            <person name="Antonio M."/>
            <person name="Oren A."/>
            <person name="Chaudhuri R.R."/>
            <person name="La Ragione R."/>
            <person name="Hildebrand F."/>
            <person name="Pallen M.J."/>
        </authorList>
    </citation>
    <scope>NUCLEOTIDE SEQUENCE</scope>
    <source>
        <strain evidence="8">ChiHecolR3B27-1887</strain>
    </source>
</reference>
<evidence type="ECO:0000256" key="7">
    <source>
        <dbReference type="ARBA" id="ARBA00050056"/>
    </source>
</evidence>
<evidence type="ECO:0000256" key="5">
    <source>
        <dbReference type="ARBA" id="ARBA00022801"/>
    </source>
</evidence>
<sequence>MPYLWDDQAWADYQYWLTQDKKTLRRINALLKDIARTGGTERGIGKSELLRHSAEGLNSVRIDAKNRLTYKVEDGVVRVISCRGHYEDR</sequence>
<proteinExistence type="inferred from homology"/>
<dbReference type="Gene3D" id="3.30.2310.20">
    <property type="entry name" value="RelE-like"/>
    <property type="match status" value="1"/>
</dbReference>
<dbReference type="InterPro" id="IPR035093">
    <property type="entry name" value="RelE/ParE_toxin_dom_sf"/>
</dbReference>
<evidence type="ECO:0000256" key="1">
    <source>
        <dbReference type="ARBA" id="ARBA00008172"/>
    </source>
</evidence>
<dbReference type="GO" id="GO:0016787">
    <property type="term" value="F:hydrolase activity"/>
    <property type="evidence" value="ECO:0007669"/>
    <property type="project" value="UniProtKB-KW"/>
</dbReference>
<dbReference type="GO" id="GO:0004519">
    <property type="term" value="F:endonuclease activity"/>
    <property type="evidence" value="ECO:0007669"/>
    <property type="project" value="UniProtKB-KW"/>
</dbReference>
<dbReference type="InterPro" id="IPR009614">
    <property type="entry name" value="YoeB_toxin"/>
</dbReference>
<comment type="caution">
    <text evidence="8">The sequence shown here is derived from an EMBL/GenBank/DDBJ whole genome shotgun (WGS) entry which is preliminary data.</text>
</comment>
<comment type="similarity">
    <text evidence="1">Belongs to the YoeB family.</text>
</comment>
<evidence type="ECO:0000256" key="2">
    <source>
        <dbReference type="ARBA" id="ARBA00022649"/>
    </source>
</evidence>
<reference evidence="8" key="2">
    <citation type="submission" date="2021-04" db="EMBL/GenBank/DDBJ databases">
        <authorList>
            <person name="Gilroy R."/>
        </authorList>
    </citation>
    <scope>NUCLEOTIDE SEQUENCE</scope>
    <source>
        <strain evidence="8">ChiHecolR3B27-1887</strain>
    </source>
</reference>
<keyword evidence="5" id="KW-0378">Hydrolase</keyword>
<organism evidence="8 9">
    <name type="scientific">Candidatus Olsenella stercoravium</name>
    <dbReference type="NCBI Taxonomy" id="2838713"/>
    <lineage>
        <taxon>Bacteria</taxon>
        <taxon>Bacillati</taxon>
        <taxon>Actinomycetota</taxon>
        <taxon>Coriobacteriia</taxon>
        <taxon>Coriobacteriales</taxon>
        <taxon>Atopobiaceae</taxon>
        <taxon>Olsenella</taxon>
    </lineage>
</organism>
<dbReference type="NCBIfam" id="TIGR02116">
    <property type="entry name" value="toxin_Txe_YoeB"/>
    <property type="match status" value="1"/>
</dbReference>
<dbReference type="PANTHER" id="PTHR38039:SF1">
    <property type="entry name" value="TOXIN YOEB"/>
    <property type="match status" value="1"/>
</dbReference>
<evidence type="ECO:0000313" key="9">
    <source>
        <dbReference type="Proteomes" id="UP000824029"/>
    </source>
</evidence>
<dbReference type="GO" id="GO:0006401">
    <property type="term" value="P:RNA catabolic process"/>
    <property type="evidence" value="ECO:0007669"/>
    <property type="project" value="InterPro"/>
</dbReference>
<evidence type="ECO:0000256" key="6">
    <source>
        <dbReference type="ARBA" id="ARBA00030388"/>
    </source>
</evidence>
<keyword evidence="4" id="KW-0255">Endonuclease</keyword>
<dbReference type="PANTHER" id="PTHR38039">
    <property type="entry name" value="TOXIN YOEB"/>
    <property type="match status" value="1"/>
</dbReference>
<name>A0A9D2DJA0_9ACTN</name>
<accession>A0A9D2DJA0</accession>
<dbReference type="AlphaFoldDB" id="A0A9D2DJA0"/>
<keyword evidence="3" id="KW-0540">Nuclease</keyword>
<dbReference type="Pfam" id="PF06769">
    <property type="entry name" value="YoeB_toxin"/>
    <property type="match status" value="1"/>
</dbReference>
<protein>
    <recommendedName>
        <fullName evidence="7">Endoribonuclease YoeB</fullName>
    </recommendedName>
    <alternativeName>
        <fullName evidence="6">Putative mRNA interferase YoeB</fullName>
    </alternativeName>
</protein>
<evidence type="ECO:0000256" key="3">
    <source>
        <dbReference type="ARBA" id="ARBA00022722"/>
    </source>
</evidence>
<dbReference type="SUPFAM" id="SSF143011">
    <property type="entry name" value="RelE-like"/>
    <property type="match status" value="1"/>
</dbReference>
<evidence type="ECO:0000313" key="8">
    <source>
        <dbReference type="EMBL" id="HIZ17830.1"/>
    </source>
</evidence>
<dbReference type="EMBL" id="DXBZ01000035">
    <property type="protein sequence ID" value="HIZ17830.1"/>
    <property type="molecule type" value="Genomic_DNA"/>
</dbReference>
<keyword evidence="2" id="KW-1277">Toxin-antitoxin system</keyword>